<name>A8LQV4_DINSH</name>
<keyword evidence="3" id="KW-1185">Reference proteome</keyword>
<keyword evidence="1" id="KW-0732">Signal</keyword>
<dbReference type="Proteomes" id="UP000006833">
    <property type="component" value="Chromosome"/>
</dbReference>
<dbReference type="RefSeq" id="WP_012177429.1">
    <property type="nucleotide sequence ID" value="NC_009952.1"/>
</dbReference>
<dbReference type="OrthoDB" id="1679673at2"/>
<accession>A8LQV4</accession>
<dbReference type="STRING" id="398580.Dshi_0752"/>
<gene>
    <name evidence="2" type="ordered locus">Dshi_0752</name>
</gene>
<evidence type="ECO:0000313" key="2">
    <source>
        <dbReference type="EMBL" id="ABV92497.1"/>
    </source>
</evidence>
<dbReference type="AlphaFoldDB" id="A8LQV4"/>
<sequence length="226" mass="24527">MKALRAFCAVSWLAPAWVAAASLPAFAHPHIFIDAGATLVFDEEGRLGAVRIVWAYDSLFSLVVVEERGLDPDFDGVLEPGEAEQLSGFDMNWIEGFAGDSYLLAGGAEVPLTRPLEYDAAYEEGRVVSTHLRALETRVAVGAEPVILQIYDPTYYTSYEIDLPVRLENAPEGCVAEVYVPDPEAASEQLVAALQEFAGSDDPLFEDDFPAVGDLFAHEVRVTCGP</sequence>
<dbReference type="Pfam" id="PF06226">
    <property type="entry name" value="DUF1007"/>
    <property type="match status" value="1"/>
</dbReference>
<evidence type="ECO:0008006" key="4">
    <source>
        <dbReference type="Google" id="ProtNLM"/>
    </source>
</evidence>
<feature type="signal peptide" evidence="1">
    <location>
        <begin position="1"/>
        <end position="27"/>
    </location>
</feature>
<proteinExistence type="predicted"/>
<dbReference type="HOGENOM" id="CLU_088941_0_2_5"/>
<reference evidence="3" key="1">
    <citation type="journal article" date="2010" name="ISME J.">
        <title>The complete genome sequence of the algal symbiont Dinoroseobacter shibae: a hitchhiker's guide to life in the sea.</title>
        <authorList>
            <person name="Wagner-Dobler I."/>
            <person name="Ballhausen B."/>
            <person name="Berger M."/>
            <person name="Brinkhoff T."/>
            <person name="Buchholz I."/>
            <person name="Bunk B."/>
            <person name="Cypionka H."/>
            <person name="Daniel R."/>
            <person name="Drepper T."/>
            <person name="Gerdts G."/>
            <person name="Hahnke S."/>
            <person name="Han C."/>
            <person name="Jahn D."/>
            <person name="Kalhoefer D."/>
            <person name="Kiss H."/>
            <person name="Klenk H.P."/>
            <person name="Kyrpides N."/>
            <person name="Liebl W."/>
            <person name="Liesegang H."/>
            <person name="Meincke L."/>
            <person name="Pati A."/>
            <person name="Petersen J."/>
            <person name="Piekarski T."/>
            <person name="Pommerenke C."/>
            <person name="Pradella S."/>
            <person name="Pukall R."/>
            <person name="Rabus R."/>
            <person name="Stackebrandt E."/>
            <person name="Thole S."/>
            <person name="Thompson L."/>
            <person name="Tielen P."/>
            <person name="Tomasch J."/>
            <person name="von Jan M."/>
            <person name="Wanphrut N."/>
            <person name="Wichels A."/>
            <person name="Zech H."/>
            <person name="Simon M."/>
        </authorList>
    </citation>
    <scope>NUCLEOTIDE SEQUENCE [LARGE SCALE GENOMIC DNA]</scope>
    <source>
        <strain evidence="3">DSM 16493 / NCIMB 14021 / DFL 12</strain>
    </source>
</reference>
<evidence type="ECO:0000256" key="1">
    <source>
        <dbReference type="SAM" id="SignalP"/>
    </source>
</evidence>
<organism evidence="2 3">
    <name type="scientific">Dinoroseobacter shibae (strain DSM 16493 / NCIMB 14021 / DFL 12)</name>
    <dbReference type="NCBI Taxonomy" id="398580"/>
    <lineage>
        <taxon>Bacteria</taxon>
        <taxon>Pseudomonadati</taxon>
        <taxon>Pseudomonadota</taxon>
        <taxon>Alphaproteobacteria</taxon>
        <taxon>Rhodobacterales</taxon>
        <taxon>Roseobacteraceae</taxon>
        <taxon>Dinoroseobacter</taxon>
    </lineage>
</organism>
<feature type="chain" id="PRO_5002725365" description="Polyphosphate kinase" evidence="1">
    <location>
        <begin position="28"/>
        <end position="226"/>
    </location>
</feature>
<protein>
    <recommendedName>
        <fullName evidence="4">Polyphosphate kinase</fullName>
    </recommendedName>
</protein>
<dbReference type="KEGG" id="dsh:Dshi_0752"/>
<dbReference type="EMBL" id="CP000830">
    <property type="protein sequence ID" value="ABV92497.1"/>
    <property type="molecule type" value="Genomic_DNA"/>
</dbReference>
<evidence type="ECO:0000313" key="3">
    <source>
        <dbReference type="Proteomes" id="UP000006833"/>
    </source>
</evidence>
<dbReference type="eggNOG" id="COG3683">
    <property type="taxonomic scope" value="Bacteria"/>
</dbReference>
<dbReference type="InterPro" id="IPR010412">
    <property type="entry name" value="DUF1007"/>
</dbReference>